<organism evidence="1 2">
    <name type="scientific">Meloidogyne hapla</name>
    <name type="common">Root-knot nematode worm</name>
    <dbReference type="NCBI Taxonomy" id="6305"/>
    <lineage>
        <taxon>Eukaryota</taxon>
        <taxon>Metazoa</taxon>
        <taxon>Ecdysozoa</taxon>
        <taxon>Nematoda</taxon>
        <taxon>Chromadorea</taxon>
        <taxon>Rhabditida</taxon>
        <taxon>Tylenchina</taxon>
        <taxon>Tylenchomorpha</taxon>
        <taxon>Tylenchoidea</taxon>
        <taxon>Meloidogynidae</taxon>
        <taxon>Meloidogyninae</taxon>
        <taxon>Meloidogyne</taxon>
    </lineage>
</organism>
<dbReference type="Proteomes" id="UP000095281">
    <property type="component" value="Unplaced"/>
</dbReference>
<proteinExistence type="predicted"/>
<evidence type="ECO:0000313" key="2">
    <source>
        <dbReference type="WBParaSite" id="MhA1_Contig7.frz3.gene49"/>
    </source>
</evidence>
<evidence type="ECO:0000313" key="1">
    <source>
        <dbReference type="Proteomes" id="UP000095281"/>
    </source>
</evidence>
<reference evidence="2" key="1">
    <citation type="submission" date="2016-11" db="UniProtKB">
        <authorList>
            <consortium name="WormBaseParasite"/>
        </authorList>
    </citation>
    <scope>IDENTIFICATION</scope>
</reference>
<accession>A0A1I8BWA5</accession>
<dbReference type="AlphaFoldDB" id="A0A1I8BWA5"/>
<keyword evidence="1" id="KW-1185">Reference proteome</keyword>
<dbReference type="WBParaSite" id="MhA1_Contig7.frz3.gene49">
    <property type="protein sequence ID" value="MhA1_Contig7.frz3.gene49"/>
    <property type="gene ID" value="MhA1_Contig7.frz3.gene49"/>
</dbReference>
<name>A0A1I8BWA5_MELHA</name>
<sequence>MYSWNALGDLYFWPEDIQNAEIFLDKRFPEVRQLFKLKYEEKEINKKPFNNQTIDEILLEFMEMQSKIYEATSTSTKQTFLALYRDPISTCYLH</sequence>
<protein>
    <submittedName>
        <fullName evidence="2">Uncharacterized protein</fullName>
    </submittedName>
</protein>